<comment type="catalytic activity">
    <reaction evidence="13">
        <text>alpha-D-mannose 1-phosphate = D-mannose 6-phosphate</text>
        <dbReference type="Rhea" id="RHEA:11140"/>
        <dbReference type="ChEBI" id="CHEBI:58409"/>
        <dbReference type="ChEBI" id="CHEBI:58735"/>
        <dbReference type="EC" id="5.4.2.8"/>
    </reaction>
</comment>
<dbReference type="InterPro" id="IPR043169">
    <property type="entry name" value="PMM_cap"/>
</dbReference>
<keyword evidence="15" id="KW-1185">Reference proteome</keyword>
<feature type="binding site" evidence="12">
    <location>
        <position position="221"/>
    </location>
    <ligand>
        <name>Mg(2+)</name>
        <dbReference type="ChEBI" id="CHEBI:18420"/>
        <label>1</label>
    </ligand>
</feature>
<evidence type="ECO:0000256" key="3">
    <source>
        <dbReference type="ARBA" id="ARBA00009736"/>
    </source>
</evidence>
<evidence type="ECO:0000256" key="12">
    <source>
        <dbReference type="PIRSR" id="PIRSR605002-3"/>
    </source>
</evidence>
<name>A0AAU9ISL8_9CILI</name>
<dbReference type="AlphaFoldDB" id="A0AAU9ISL8"/>
<evidence type="ECO:0000256" key="6">
    <source>
        <dbReference type="ARBA" id="ARBA00022490"/>
    </source>
</evidence>
<feature type="binding site" evidence="12">
    <location>
        <position position="216"/>
    </location>
    <ligand>
        <name>Mg(2+)</name>
        <dbReference type="ChEBI" id="CHEBI:18420"/>
        <label>1</label>
    </ligand>
</feature>
<dbReference type="CDD" id="cd02585">
    <property type="entry name" value="HAD_PMM"/>
    <property type="match status" value="1"/>
</dbReference>
<comment type="pathway">
    <text evidence="2 13">Nucleotide-sugar biosynthesis; GDP-alpha-D-mannose biosynthesis; alpha-D-mannose 1-phosphate from D-fructose 6-phosphate: step 2/2.</text>
</comment>
<evidence type="ECO:0000256" key="2">
    <source>
        <dbReference type="ARBA" id="ARBA00004699"/>
    </source>
</evidence>
<sequence>METSILLFDVDGTLTPSRRPITPEMKEFMKEVCSRVHVGFVGGSDLPKIHEQLGDELFALAEYVFAENGCVAIRKGQVFSEESISEKIGEDNIKQLINFCLRYIADIDIPIKRGTFIEYRKGMLNVSPIGRNCSLAERDEFWKVDSEGKVREKFVEALRKNFSHMGLQFSIGGQISIDIFPRGWDKTNCLKFLEHYQTVHFFGDRTMPGGNDYEIFASERTIGHTVTGPEDTKNQLKELLGIQ</sequence>
<evidence type="ECO:0000256" key="11">
    <source>
        <dbReference type="PIRSR" id="PIRSR605002-2"/>
    </source>
</evidence>
<dbReference type="Pfam" id="PF03332">
    <property type="entry name" value="PMM"/>
    <property type="match status" value="1"/>
</dbReference>
<dbReference type="SFLD" id="SFLDG01143">
    <property type="entry name" value="C2.B.3:_Phosphomannomutase_Lik"/>
    <property type="match status" value="1"/>
</dbReference>
<feature type="binding site" evidence="12">
    <location>
        <position position="11"/>
    </location>
    <ligand>
        <name>Mg(2+)</name>
        <dbReference type="ChEBI" id="CHEBI:18420"/>
        <label>1</label>
    </ligand>
</feature>
<feature type="binding site" evidence="11">
    <location>
        <position position="120"/>
    </location>
    <ligand>
        <name>alpha-D-mannose 1-phosphate</name>
        <dbReference type="ChEBI" id="CHEBI:58409"/>
    </ligand>
</feature>
<evidence type="ECO:0000256" key="1">
    <source>
        <dbReference type="ARBA" id="ARBA00004496"/>
    </source>
</evidence>
<comment type="subcellular location">
    <subcellularLocation>
        <location evidence="1 13">Cytoplasm</location>
    </subcellularLocation>
</comment>
<dbReference type="InterPro" id="IPR036412">
    <property type="entry name" value="HAD-like_sf"/>
</dbReference>
<dbReference type="SFLD" id="SFLDF00445">
    <property type="entry name" value="alpha-phosphomannomutase"/>
    <property type="match status" value="1"/>
</dbReference>
<dbReference type="NCBIfam" id="TIGR01484">
    <property type="entry name" value="HAD-SF-IIB"/>
    <property type="match status" value="1"/>
</dbReference>
<dbReference type="EMBL" id="CAJZBQ010000018">
    <property type="protein sequence ID" value="CAG9317479.1"/>
    <property type="molecule type" value="Genomic_DNA"/>
</dbReference>
<evidence type="ECO:0000256" key="7">
    <source>
        <dbReference type="ARBA" id="ARBA00022723"/>
    </source>
</evidence>
<dbReference type="GO" id="GO:0006487">
    <property type="term" value="P:protein N-linked glycosylation"/>
    <property type="evidence" value="ECO:0007669"/>
    <property type="project" value="TreeGrafter"/>
</dbReference>
<evidence type="ECO:0000256" key="4">
    <source>
        <dbReference type="ARBA" id="ARBA00011738"/>
    </source>
</evidence>
<protein>
    <recommendedName>
        <fullName evidence="5 13">Phosphomannomutase</fullName>
        <ecNumber evidence="5 13">5.4.2.8</ecNumber>
    </recommendedName>
</protein>
<evidence type="ECO:0000256" key="13">
    <source>
        <dbReference type="RuleBase" id="RU361118"/>
    </source>
</evidence>
<feature type="active site" description="Proton donor/acceptor" evidence="10">
    <location>
        <position position="11"/>
    </location>
</feature>
<dbReference type="GO" id="GO:0005829">
    <property type="term" value="C:cytosol"/>
    <property type="evidence" value="ECO:0007669"/>
    <property type="project" value="TreeGrafter"/>
</dbReference>
<dbReference type="SFLD" id="SFLDS00003">
    <property type="entry name" value="Haloacid_Dehalogenase"/>
    <property type="match status" value="1"/>
</dbReference>
<gene>
    <name evidence="14" type="ORF">BSTOLATCC_MIC18725</name>
</gene>
<dbReference type="EC" id="5.4.2.8" evidence="5 13"/>
<feature type="binding site" evidence="12">
    <location>
        <position position="9"/>
    </location>
    <ligand>
        <name>Mg(2+)</name>
        <dbReference type="ChEBI" id="CHEBI:18420"/>
        <label>1</label>
    </ligand>
</feature>
<dbReference type="SFLD" id="SFLDG01140">
    <property type="entry name" value="C2.B:_Phosphomannomutase_and_P"/>
    <property type="match status" value="1"/>
</dbReference>
<comment type="similarity">
    <text evidence="3 13">Belongs to the eukaryotic PMM family.</text>
</comment>
<dbReference type="InterPro" id="IPR005002">
    <property type="entry name" value="PMM"/>
</dbReference>
<comment type="cofactor">
    <cofactor evidence="12">
        <name>Mg(2+)</name>
        <dbReference type="ChEBI" id="CHEBI:18420"/>
    </cofactor>
</comment>
<evidence type="ECO:0000256" key="5">
    <source>
        <dbReference type="ARBA" id="ARBA00012730"/>
    </source>
</evidence>
<evidence type="ECO:0000313" key="14">
    <source>
        <dbReference type="EMBL" id="CAG9317479.1"/>
    </source>
</evidence>
<comment type="function">
    <text evidence="13">Involved in the synthesis of the GDP-mannose and dolichol-phosphate-mannose required for a number of critical mannosyl transfer reactions.</text>
</comment>
<feature type="binding site" evidence="11">
    <location>
        <position position="131"/>
    </location>
    <ligand>
        <name>alpha-D-mannose 1-phosphate</name>
        <dbReference type="ChEBI" id="CHEBI:58409"/>
    </ligand>
</feature>
<dbReference type="Gene3D" id="3.30.1240.20">
    <property type="match status" value="1"/>
</dbReference>
<dbReference type="SUPFAM" id="SSF56784">
    <property type="entry name" value="HAD-like"/>
    <property type="match status" value="1"/>
</dbReference>
<evidence type="ECO:0000256" key="8">
    <source>
        <dbReference type="ARBA" id="ARBA00022842"/>
    </source>
</evidence>
<dbReference type="FunFam" id="3.30.1240.20:FF:000001">
    <property type="entry name" value="Phosphomannomutase"/>
    <property type="match status" value="1"/>
</dbReference>
<keyword evidence="6 13" id="KW-0963">Cytoplasm</keyword>
<proteinExistence type="inferred from homology"/>
<feature type="binding site" evidence="12">
    <location>
        <position position="204"/>
    </location>
    <ligand>
        <name>Mg(2+)</name>
        <dbReference type="ChEBI" id="CHEBI:18420"/>
        <label>1</label>
    </ligand>
</feature>
<dbReference type="GO" id="GO:0009298">
    <property type="term" value="P:GDP-mannose biosynthetic process"/>
    <property type="evidence" value="ECO:0007669"/>
    <property type="project" value="InterPro"/>
</dbReference>
<dbReference type="GO" id="GO:0004615">
    <property type="term" value="F:phosphomannomutase activity"/>
    <property type="evidence" value="ECO:0007669"/>
    <property type="project" value="UniProtKB-EC"/>
</dbReference>
<evidence type="ECO:0000313" key="15">
    <source>
        <dbReference type="Proteomes" id="UP001162131"/>
    </source>
</evidence>
<dbReference type="Proteomes" id="UP001162131">
    <property type="component" value="Unassembled WGS sequence"/>
</dbReference>
<keyword evidence="8 12" id="KW-0460">Magnesium</keyword>
<dbReference type="InterPro" id="IPR023214">
    <property type="entry name" value="HAD_sf"/>
</dbReference>
<evidence type="ECO:0000256" key="9">
    <source>
        <dbReference type="ARBA" id="ARBA00023235"/>
    </source>
</evidence>
<reference evidence="14" key="1">
    <citation type="submission" date="2021-09" db="EMBL/GenBank/DDBJ databases">
        <authorList>
            <consortium name="AG Swart"/>
            <person name="Singh M."/>
            <person name="Singh A."/>
            <person name="Seah K."/>
            <person name="Emmerich C."/>
        </authorList>
    </citation>
    <scope>NUCLEOTIDE SEQUENCE</scope>
    <source>
        <strain evidence="14">ATCC30299</strain>
    </source>
</reference>
<dbReference type="GO" id="GO:0046872">
    <property type="term" value="F:metal ion binding"/>
    <property type="evidence" value="ECO:0007669"/>
    <property type="project" value="UniProtKB-KW"/>
</dbReference>
<feature type="binding site" evidence="11">
    <location>
        <position position="138"/>
    </location>
    <ligand>
        <name>alpha-D-mannose 1-phosphate</name>
        <dbReference type="ChEBI" id="CHEBI:58409"/>
    </ligand>
</feature>
<dbReference type="InterPro" id="IPR006379">
    <property type="entry name" value="HAD-SF_hydro_IIB"/>
</dbReference>
<comment type="subunit">
    <text evidence="4 13">Homodimer.</text>
</comment>
<dbReference type="PANTHER" id="PTHR10466:SF0">
    <property type="entry name" value="PHOSPHOMANNOMUTASE"/>
    <property type="match status" value="1"/>
</dbReference>
<organism evidence="14 15">
    <name type="scientific">Blepharisma stoltei</name>
    <dbReference type="NCBI Taxonomy" id="1481888"/>
    <lineage>
        <taxon>Eukaryota</taxon>
        <taxon>Sar</taxon>
        <taxon>Alveolata</taxon>
        <taxon>Ciliophora</taxon>
        <taxon>Postciliodesmatophora</taxon>
        <taxon>Heterotrichea</taxon>
        <taxon>Heterotrichida</taxon>
        <taxon>Blepharismidae</taxon>
        <taxon>Blepharisma</taxon>
    </lineage>
</organism>
<feature type="binding site" evidence="11">
    <location>
        <position position="178"/>
    </location>
    <ligand>
        <name>alpha-D-mannose 1-phosphate</name>
        <dbReference type="ChEBI" id="CHEBI:58409"/>
    </ligand>
</feature>
<feature type="binding site" evidence="11">
    <location>
        <position position="176"/>
    </location>
    <ligand>
        <name>alpha-D-mannose 1-phosphate</name>
        <dbReference type="ChEBI" id="CHEBI:58409"/>
    </ligand>
</feature>
<keyword evidence="9 13" id="KW-0413">Isomerase</keyword>
<evidence type="ECO:0000256" key="10">
    <source>
        <dbReference type="PIRSR" id="PIRSR605002-1"/>
    </source>
</evidence>
<feature type="active site" description="Nucleophile" evidence="10">
    <location>
        <position position="9"/>
    </location>
</feature>
<dbReference type="PANTHER" id="PTHR10466">
    <property type="entry name" value="PHOSPHOMANNOMUTASE"/>
    <property type="match status" value="1"/>
</dbReference>
<comment type="caution">
    <text evidence="14">The sequence shown here is derived from an EMBL/GenBank/DDBJ whole genome shotgun (WGS) entry which is preliminary data.</text>
</comment>
<feature type="binding site" evidence="11">
    <location>
        <position position="18"/>
    </location>
    <ligand>
        <name>alpha-D-mannose 1-phosphate</name>
        <dbReference type="ChEBI" id="CHEBI:58409"/>
    </ligand>
</feature>
<keyword evidence="7 12" id="KW-0479">Metal-binding</keyword>
<dbReference type="Gene3D" id="3.40.50.1000">
    <property type="entry name" value="HAD superfamily/HAD-like"/>
    <property type="match status" value="1"/>
</dbReference>
<accession>A0AAU9ISL8</accession>
<dbReference type="GO" id="GO:0006013">
    <property type="term" value="P:mannose metabolic process"/>
    <property type="evidence" value="ECO:0007669"/>
    <property type="project" value="TreeGrafter"/>
</dbReference>